<dbReference type="SMART" id="SM00052">
    <property type="entry name" value="EAL"/>
    <property type="match status" value="1"/>
</dbReference>
<dbReference type="AlphaFoldDB" id="E4QCQ9"/>
<dbReference type="InterPro" id="IPR043128">
    <property type="entry name" value="Rev_trsase/Diguanyl_cyclase"/>
</dbReference>
<dbReference type="RefSeq" id="WP_013402486.1">
    <property type="nucleotide sequence ID" value="NC_014652.1"/>
</dbReference>
<organism evidence="3 4">
    <name type="scientific">Caldicellulosiruptor hydrothermalis (strain DSM 18901 / VKM B-2411 / 108)</name>
    <dbReference type="NCBI Taxonomy" id="632292"/>
    <lineage>
        <taxon>Bacteria</taxon>
        <taxon>Bacillati</taxon>
        <taxon>Bacillota</taxon>
        <taxon>Bacillota incertae sedis</taxon>
        <taxon>Caldicellulosiruptorales</taxon>
        <taxon>Caldicellulosiruptoraceae</taxon>
        <taxon>Caldicellulosiruptor</taxon>
    </lineage>
</organism>
<sequence length="577" mass="67515">MKETSVDLWIKDFIELTDTQFERFEQAIKSERGFWLYDIKEKKIYLSDGVVYLTIQSENIEDYVKKLMAENEFIHLLNLAKESIENKQNGFSIRVKLKEGRWIFVCATILYKKGIPFRIVGTFEDVTPHVSCDLRLNRYIELIAYYDDVTGLPNRNFLNEKIRERIEESKKENSKFWVIFIEVGNFSYINEIFGHAVGDEFLKSIAMEIKKFLPREWIFSRFGGDEFVVVTTDVEKASVVQIVENLVERFSRSWSVMGKWLYTNINIGIAGYPQDGTEADTILQNAEIALTMAKKRGKDMGKSLYEFYERSMTEEILRRVEIESEILRGIQNKQFFLVYQPKVSRDGRTVVGFEALLRWNSQRGILTPDKFIQIAEESGLVYDLNRLILDIVCRDIKYIKENGFKKVPVAINLSGKEFAMYNMIGILSEYLEKHDVTSKDIEIEVTERIILNNLELSKEIFNELYEKGIKISIDDFGTGYSSLELLLTLPIHALKIDKKFISRIEFFGNEYVIVKNIIYMAKEMNLKTIAEGVERKEQYEILKELGCDEFQGYYFSKPMRIEEVAELRKQDESLEIQ</sequence>
<dbReference type="Gene3D" id="3.30.70.270">
    <property type="match status" value="1"/>
</dbReference>
<dbReference type="SUPFAM" id="SSF141868">
    <property type="entry name" value="EAL domain-like"/>
    <property type="match status" value="1"/>
</dbReference>
<dbReference type="InterPro" id="IPR001633">
    <property type="entry name" value="EAL_dom"/>
</dbReference>
<name>E4QCQ9_CALH1</name>
<keyword evidence="4" id="KW-1185">Reference proteome</keyword>
<evidence type="ECO:0000313" key="4">
    <source>
        <dbReference type="Proteomes" id="UP000006890"/>
    </source>
</evidence>
<dbReference type="Proteomes" id="UP000006890">
    <property type="component" value="Chromosome"/>
</dbReference>
<dbReference type="OrthoDB" id="9762141at2"/>
<feature type="domain" description="GGDEF" evidence="2">
    <location>
        <begin position="174"/>
        <end position="310"/>
    </location>
</feature>
<dbReference type="InterPro" id="IPR029787">
    <property type="entry name" value="Nucleotide_cyclase"/>
</dbReference>
<reference evidence="3 4" key="2">
    <citation type="journal article" date="2011" name="J. Bacteriol.">
        <title>Complete genome sequences for the anaerobic, extremely thermophilic plant biomass-degrading bacteria Caldicellulosiruptor hydrothermalis, Caldicellulosiruptor kristjanssonii, Caldicellulosiruptor kronotskyensis, Caldicellulosiruptor owensenis, and Caldicellulosiruptor lactoaceticus.</title>
        <authorList>
            <person name="Blumer-Schuette S.E."/>
            <person name="Ozdemir I."/>
            <person name="Mistry D."/>
            <person name="Lucas S."/>
            <person name="Lapidus A."/>
            <person name="Cheng J.F."/>
            <person name="Goodwin L.A."/>
            <person name="Pitluck S."/>
            <person name="Land M.L."/>
            <person name="Hauser L.J."/>
            <person name="Woyke T."/>
            <person name="Mikhailova N."/>
            <person name="Pati A."/>
            <person name="Kyrpides N.C."/>
            <person name="Ivanova N."/>
            <person name="Detter J.C."/>
            <person name="Walston-Davenport K."/>
            <person name="Han S."/>
            <person name="Adams M.W."/>
            <person name="Kelly R.M."/>
        </authorList>
    </citation>
    <scope>NUCLEOTIDE SEQUENCE [LARGE SCALE GENOMIC DNA]</scope>
    <source>
        <strain evidence="4">DSM 18901 / VKM B-2411 / 108</strain>
    </source>
</reference>
<dbReference type="CDD" id="cd01949">
    <property type="entry name" value="GGDEF"/>
    <property type="match status" value="1"/>
</dbReference>
<dbReference type="KEGG" id="chd:Calhy_0537"/>
<dbReference type="Gene3D" id="3.20.20.450">
    <property type="entry name" value="EAL domain"/>
    <property type="match status" value="1"/>
</dbReference>
<evidence type="ECO:0000313" key="3">
    <source>
        <dbReference type="EMBL" id="ADQ06278.1"/>
    </source>
</evidence>
<dbReference type="HOGENOM" id="CLU_000445_70_20_9"/>
<evidence type="ECO:0000259" key="2">
    <source>
        <dbReference type="PROSITE" id="PS50887"/>
    </source>
</evidence>
<dbReference type="InterPro" id="IPR052155">
    <property type="entry name" value="Biofilm_reg_signaling"/>
</dbReference>
<dbReference type="InterPro" id="IPR000160">
    <property type="entry name" value="GGDEF_dom"/>
</dbReference>
<dbReference type="EMBL" id="CP002219">
    <property type="protein sequence ID" value="ADQ06278.1"/>
    <property type="molecule type" value="Genomic_DNA"/>
</dbReference>
<dbReference type="PROSITE" id="PS50887">
    <property type="entry name" value="GGDEF"/>
    <property type="match status" value="1"/>
</dbReference>
<protein>
    <submittedName>
        <fullName evidence="3">Diguanylate cyclase/phosphodiesterase</fullName>
    </submittedName>
</protein>
<dbReference type="SMART" id="SM00267">
    <property type="entry name" value="GGDEF"/>
    <property type="match status" value="1"/>
</dbReference>
<feature type="domain" description="EAL" evidence="1">
    <location>
        <begin position="319"/>
        <end position="572"/>
    </location>
</feature>
<dbReference type="STRING" id="632292.Calhy_0537"/>
<dbReference type="PROSITE" id="PS50883">
    <property type="entry name" value="EAL"/>
    <property type="match status" value="1"/>
</dbReference>
<accession>E4QCQ9</accession>
<dbReference type="Pfam" id="PF00563">
    <property type="entry name" value="EAL"/>
    <property type="match status" value="1"/>
</dbReference>
<dbReference type="eggNOG" id="COG5001">
    <property type="taxonomic scope" value="Bacteria"/>
</dbReference>
<dbReference type="NCBIfam" id="TIGR00254">
    <property type="entry name" value="GGDEF"/>
    <property type="match status" value="1"/>
</dbReference>
<dbReference type="PANTHER" id="PTHR44757">
    <property type="entry name" value="DIGUANYLATE CYCLASE DGCP"/>
    <property type="match status" value="1"/>
</dbReference>
<dbReference type="SUPFAM" id="SSF55073">
    <property type="entry name" value="Nucleotide cyclase"/>
    <property type="match status" value="1"/>
</dbReference>
<dbReference type="PANTHER" id="PTHR44757:SF2">
    <property type="entry name" value="BIOFILM ARCHITECTURE MAINTENANCE PROTEIN MBAA"/>
    <property type="match status" value="1"/>
</dbReference>
<dbReference type="Pfam" id="PF00990">
    <property type="entry name" value="GGDEF"/>
    <property type="match status" value="1"/>
</dbReference>
<dbReference type="InterPro" id="IPR035919">
    <property type="entry name" value="EAL_sf"/>
</dbReference>
<dbReference type="CDD" id="cd01948">
    <property type="entry name" value="EAL"/>
    <property type="match status" value="1"/>
</dbReference>
<reference key="1">
    <citation type="submission" date="2010-09" db="EMBL/GenBank/DDBJ databases">
        <title>Complete sequence of Caldicellulosiruptor hydrothermalis 108.</title>
        <authorList>
            <consortium name="US DOE Joint Genome Institute"/>
            <person name="Lucas S."/>
            <person name="Copeland A."/>
            <person name="Lapidus A."/>
            <person name="Cheng J.-F."/>
            <person name="Bruce D."/>
            <person name="Goodwin L."/>
            <person name="Pitluck S."/>
            <person name="Davenport K."/>
            <person name="Detter J.C."/>
            <person name="Han C."/>
            <person name="Tapia R."/>
            <person name="Land M."/>
            <person name="Hauser L."/>
            <person name="Chang Y.-J."/>
            <person name="Jeffries C."/>
            <person name="Kyrpides N."/>
            <person name="Ivanova N."/>
            <person name="Mikhailova N."/>
            <person name="Blumer-Schuette S.E."/>
            <person name="Kelly R.M."/>
            <person name="Woyke T."/>
        </authorList>
    </citation>
    <scope>NUCLEOTIDE SEQUENCE</scope>
    <source>
        <strain>108</strain>
    </source>
</reference>
<gene>
    <name evidence="3" type="ordered locus">Calhy_0537</name>
</gene>
<evidence type="ECO:0000259" key="1">
    <source>
        <dbReference type="PROSITE" id="PS50883"/>
    </source>
</evidence>
<proteinExistence type="predicted"/>